<gene>
    <name evidence="1" type="ORF">NCTC11214_05280</name>
</gene>
<organism evidence="1 2">
    <name type="scientific">Serratia odorifera</name>
    <dbReference type="NCBI Taxonomy" id="618"/>
    <lineage>
        <taxon>Bacteria</taxon>
        <taxon>Pseudomonadati</taxon>
        <taxon>Pseudomonadota</taxon>
        <taxon>Gammaproteobacteria</taxon>
        <taxon>Enterobacterales</taxon>
        <taxon>Yersiniaceae</taxon>
        <taxon>Serratia</taxon>
    </lineage>
</organism>
<dbReference type="AlphaFoldDB" id="A0A447L1Q4"/>
<proteinExistence type="predicted"/>
<sequence length="111" mass="12510">MAALASNALGHRQTRTQWETNHRTNFDLAFLQQVCRQRNVAGVNTDRIKIVLLCFFAQFGDLRFTGVHRQQGVIDIASVVNVFNSHCDSLIRVSQINVSNVRIITSVTVQI</sequence>
<reference evidence="1 2" key="1">
    <citation type="submission" date="2018-12" db="EMBL/GenBank/DDBJ databases">
        <authorList>
            <consortium name="Pathogen Informatics"/>
        </authorList>
    </citation>
    <scope>NUCLEOTIDE SEQUENCE [LARGE SCALE GENOMIC DNA]</scope>
    <source>
        <strain evidence="1 2">NCTC11214</strain>
    </source>
</reference>
<dbReference type="KEGG" id="sof:NCTC11214_05280"/>
<evidence type="ECO:0000313" key="2">
    <source>
        <dbReference type="Proteomes" id="UP000281391"/>
    </source>
</evidence>
<accession>A0A447L1Q4</accession>
<protein>
    <submittedName>
        <fullName evidence="1">Uncharacterized protein</fullName>
    </submittedName>
</protein>
<name>A0A447L1Q4_SEROD</name>
<evidence type="ECO:0000313" key="1">
    <source>
        <dbReference type="EMBL" id="VDZ65054.1"/>
    </source>
</evidence>
<dbReference type="EMBL" id="LR134117">
    <property type="protein sequence ID" value="VDZ65054.1"/>
    <property type="molecule type" value="Genomic_DNA"/>
</dbReference>
<dbReference type="Proteomes" id="UP000281391">
    <property type="component" value="Chromosome"/>
</dbReference>